<name>A0A381RNK0_9ZZZZ</name>
<dbReference type="EMBL" id="UINC01002094">
    <property type="protein sequence ID" value="SUZ92834.1"/>
    <property type="molecule type" value="Genomic_DNA"/>
</dbReference>
<reference evidence="3" key="1">
    <citation type="submission" date="2018-05" db="EMBL/GenBank/DDBJ databases">
        <authorList>
            <person name="Lanie J.A."/>
            <person name="Ng W.-L."/>
            <person name="Kazmierczak K.M."/>
            <person name="Andrzejewski T.M."/>
            <person name="Davidsen T.M."/>
            <person name="Wayne K.J."/>
            <person name="Tettelin H."/>
            <person name="Glass J.I."/>
            <person name="Rusch D."/>
            <person name="Podicherti R."/>
            <person name="Tsui H.-C.T."/>
            <person name="Winkler M.E."/>
        </authorList>
    </citation>
    <scope>NUCLEOTIDE SEQUENCE</scope>
</reference>
<dbReference type="PANTHER" id="PTHR11803">
    <property type="entry name" value="2-IMINOBUTANOATE/2-IMINOPROPANOATE DEAMINASE RIDA"/>
    <property type="match status" value="1"/>
</dbReference>
<dbReference type="GO" id="GO:0005829">
    <property type="term" value="C:cytosol"/>
    <property type="evidence" value="ECO:0007669"/>
    <property type="project" value="TreeGrafter"/>
</dbReference>
<dbReference type="InterPro" id="IPR035959">
    <property type="entry name" value="RutC-like_sf"/>
</dbReference>
<comment type="similarity">
    <text evidence="1">Belongs to the RutC family.</text>
</comment>
<dbReference type="PANTHER" id="PTHR11803:SF58">
    <property type="entry name" value="PROTEIN HMF1-RELATED"/>
    <property type="match status" value="1"/>
</dbReference>
<keyword evidence="2" id="KW-1133">Transmembrane helix</keyword>
<dbReference type="AlphaFoldDB" id="A0A381RNK0"/>
<feature type="transmembrane region" description="Helical" evidence="2">
    <location>
        <begin position="16"/>
        <end position="37"/>
    </location>
</feature>
<gene>
    <name evidence="3" type="ORF">METZ01_LOCUS45688</name>
</gene>
<organism evidence="3">
    <name type="scientific">marine metagenome</name>
    <dbReference type="NCBI Taxonomy" id="408172"/>
    <lineage>
        <taxon>unclassified sequences</taxon>
        <taxon>metagenomes</taxon>
        <taxon>ecological metagenomes</taxon>
    </lineage>
</organism>
<accession>A0A381RNK0</accession>
<keyword evidence="2" id="KW-0472">Membrane</keyword>
<dbReference type="SUPFAM" id="SSF55298">
    <property type="entry name" value="YjgF-like"/>
    <property type="match status" value="1"/>
</dbReference>
<evidence type="ECO:0000256" key="2">
    <source>
        <dbReference type="SAM" id="Phobius"/>
    </source>
</evidence>
<protein>
    <submittedName>
        <fullName evidence="3">Uncharacterized protein</fullName>
    </submittedName>
</protein>
<evidence type="ECO:0000313" key="3">
    <source>
        <dbReference type="EMBL" id="SUZ92834.1"/>
    </source>
</evidence>
<dbReference type="GO" id="GO:0019239">
    <property type="term" value="F:deaminase activity"/>
    <property type="evidence" value="ECO:0007669"/>
    <property type="project" value="TreeGrafter"/>
</dbReference>
<dbReference type="Gene3D" id="3.30.1330.40">
    <property type="entry name" value="RutC-like"/>
    <property type="match status" value="1"/>
</dbReference>
<evidence type="ECO:0000256" key="1">
    <source>
        <dbReference type="ARBA" id="ARBA00010552"/>
    </source>
</evidence>
<proteinExistence type="inferred from homology"/>
<keyword evidence="2" id="KW-0812">Transmembrane</keyword>
<dbReference type="Pfam" id="PF01042">
    <property type="entry name" value="Ribonuc_L-PSP"/>
    <property type="match status" value="1"/>
</dbReference>
<dbReference type="CDD" id="cd00448">
    <property type="entry name" value="YjgF_YER057c_UK114_family"/>
    <property type="match status" value="1"/>
</dbReference>
<dbReference type="InterPro" id="IPR006175">
    <property type="entry name" value="YjgF/YER057c/UK114"/>
</dbReference>
<sequence>MKKTEYIYSDEMKKPLWIINLSIVIQISVIILIPFVAEPTQSELNATNTEEMLEIERYNPQGLSQPTGYSQVVTIKGNYKTIHLGGKAGIYADDTFPESLEEQSDLTFENIRIALEAAGASPKDVVDIQIYIVNLDDIDFDTNPVYADVRNFFPLGHKPTSMVIGVSALAYPGLLVEVNVKAVIAED</sequence>